<keyword evidence="4" id="KW-0808">Transferase</keyword>
<evidence type="ECO:0000256" key="7">
    <source>
        <dbReference type="ARBA" id="ARBA00022798"/>
    </source>
</evidence>
<dbReference type="NCBIfam" id="NF000756">
    <property type="entry name" value="PRK00047.1"/>
    <property type="match status" value="1"/>
</dbReference>
<keyword evidence="8" id="KW-0067">ATP-binding</keyword>
<dbReference type="PIRSF" id="PIRSF000538">
    <property type="entry name" value="GlpK"/>
    <property type="match status" value="1"/>
</dbReference>
<organism evidence="13">
    <name type="scientific">freshwater metagenome</name>
    <dbReference type="NCBI Taxonomy" id="449393"/>
    <lineage>
        <taxon>unclassified sequences</taxon>
        <taxon>metagenomes</taxon>
        <taxon>ecological metagenomes</taxon>
    </lineage>
</organism>
<dbReference type="FunFam" id="3.30.420.40:FF:000007">
    <property type="entry name" value="Glycerol kinase"/>
    <property type="match status" value="1"/>
</dbReference>
<accession>A0A6J6SWB0</accession>
<dbReference type="InterPro" id="IPR043129">
    <property type="entry name" value="ATPase_NBD"/>
</dbReference>
<dbReference type="EC" id="2.7.1.30" evidence="3"/>
<dbReference type="EMBL" id="CAFBMG010000021">
    <property type="protein sequence ID" value="CAB4893334.1"/>
    <property type="molecule type" value="Genomic_DNA"/>
</dbReference>
<dbReference type="GO" id="GO:0019563">
    <property type="term" value="P:glycerol catabolic process"/>
    <property type="evidence" value="ECO:0007669"/>
    <property type="project" value="TreeGrafter"/>
</dbReference>
<dbReference type="EMBL" id="CAEZYU010000033">
    <property type="protein sequence ID" value="CAB4739005.1"/>
    <property type="molecule type" value="Genomic_DNA"/>
</dbReference>
<dbReference type="GO" id="GO:0005829">
    <property type="term" value="C:cytosol"/>
    <property type="evidence" value="ECO:0007669"/>
    <property type="project" value="UniProtKB-ARBA"/>
</dbReference>
<evidence type="ECO:0000256" key="10">
    <source>
        <dbReference type="ARBA" id="ARBA00052101"/>
    </source>
</evidence>
<dbReference type="InterPro" id="IPR018484">
    <property type="entry name" value="FGGY_N"/>
</dbReference>
<gene>
    <name evidence="13" type="ORF">UFOPK2766_00900</name>
    <name evidence="14" type="ORF">UFOPK3519_00429</name>
</gene>
<comment type="similarity">
    <text evidence="2">Belongs to the FGGY kinase family.</text>
</comment>
<keyword evidence="5" id="KW-0547">Nucleotide-binding</keyword>
<dbReference type="GO" id="GO:0004370">
    <property type="term" value="F:glycerol kinase activity"/>
    <property type="evidence" value="ECO:0007669"/>
    <property type="project" value="UniProtKB-EC"/>
</dbReference>
<keyword evidence="6" id="KW-0418">Kinase</keyword>
<dbReference type="FunFam" id="3.30.420.40:FF:000008">
    <property type="entry name" value="Glycerol kinase"/>
    <property type="match status" value="1"/>
</dbReference>
<feature type="domain" description="Carbohydrate kinase FGGY N-terminal" evidence="11">
    <location>
        <begin position="10"/>
        <end position="250"/>
    </location>
</feature>
<evidence type="ECO:0000256" key="2">
    <source>
        <dbReference type="ARBA" id="ARBA00009156"/>
    </source>
</evidence>
<dbReference type="PANTHER" id="PTHR10196:SF69">
    <property type="entry name" value="GLYCEROL KINASE"/>
    <property type="match status" value="1"/>
</dbReference>
<dbReference type="Pfam" id="PF00370">
    <property type="entry name" value="FGGY_N"/>
    <property type="match status" value="1"/>
</dbReference>
<evidence type="ECO:0000256" key="3">
    <source>
        <dbReference type="ARBA" id="ARBA00012099"/>
    </source>
</evidence>
<dbReference type="CDD" id="cd07786">
    <property type="entry name" value="FGGY_EcGK_like"/>
    <property type="match status" value="1"/>
</dbReference>
<evidence type="ECO:0000256" key="9">
    <source>
        <dbReference type="ARBA" id="ARBA00043149"/>
    </source>
</evidence>
<evidence type="ECO:0000259" key="11">
    <source>
        <dbReference type="Pfam" id="PF00370"/>
    </source>
</evidence>
<evidence type="ECO:0000259" key="12">
    <source>
        <dbReference type="Pfam" id="PF02782"/>
    </source>
</evidence>
<feature type="domain" description="Carbohydrate kinase FGGY C-terminal" evidence="12">
    <location>
        <begin position="260"/>
        <end position="469"/>
    </location>
</feature>
<protein>
    <recommendedName>
        <fullName evidence="3">glycerol kinase</fullName>
        <ecNumber evidence="3">2.7.1.30</ecNumber>
    </recommendedName>
    <alternativeName>
        <fullName evidence="9">ATP:glycerol 3-phosphotransferase</fullName>
    </alternativeName>
</protein>
<keyword evidence="7" id="KW-0319">Glycerol metabolism</keyword>
<dbReference type="NCBIfam" id="TIGR01311">
    <property type="entry name" value="glycerol_kin"/>
    <property type="match status" value="1"/>
</dbReference>
<dbReference type="AlphaFoldDB" id="A0A6J6SWB0"/>
<dbReference type="PANTHER" id="PTHR10196">
    <property type="entry name" value="SUGAR KINASE"/>
    <property type="match status" value="1"/>
</dbReference>
<dbReference type="Pfam" id="PF02782">
    <property type="entry name" value="FGGY_C"/>
    <property type="match status" value="1"/>
</dbReference>
<dbReference type="GO" id="GO:0006072">
    <property type="term" value="P:glycerol-3-phosphate metabolic process"/>
    <property type="evidence" value="ECO:0007669"/>
    <property type="project" value="InterPro"/>
</dbReference>
<evidence type="ECO:0000256" key="5">
    <source>
        <dbReference type="ARBA" id="ARBA00022741"/>
    </source>
</evidence>
<dbReference type="GO" id="GO:0005524">
    <property type="term" value="F:ATP binding"/>
    <property type="evidence" value="ECO:0007669"/>
    <property type="project" value="UniProtKB-KW"/>
</dbReference>
<dbReference type="InterPro" id="IPR018483">
    <property type="entry name" value="Carb_kinase_FGGY_CS"/>
</dbReference>
<evidence type="ECO:0000256" key="6">
    <source>
        <dbReference type="ARBA" id="ARBA00022777"/>
    </source>
</evidence>
<name>A0A6J6SWB0_9ZZZZ</name>
<comment type="catalytic activity">
    <reaction evidence="10">
        <text>glycerol + ATP = sn-glycerol 3-phosphate + ADP + H(+)</text>
        <dbReference type="Rhea" id="RHEA:21644"/>
        <dbReference type="ChEBI" id="CHEBI:15378"/>
        <dbReference type="ChEBI" id="CHEBI:17754"/>
        <dbReference type="ChEBI" id="CHEBI:30616"/>
        <dbReference type="ChEBI" id="CHEBI:57597"/>
        <dbReference type="ChEBI" id="CHEBI:456216"/>
        <dbReference type="EC" id="2.7.1.30"/>
    </reaction>
</comment>
<dbReference type="Gene3D" id="3.30.420.40">
    <property type="match status" value="2"/>
</dbReference>
<dbReference type="SUPFAM" id="SSF53067">
    <property type="entry name" value="Actin-like ATPase domain"/>
    <property type="match status" value="2"/>
</dbReference>
<dbReference type="InterPro" id="IPR018485">
    <property type="entry name" value="FGGY_C"/>
</dbReference>
<dbReference type="PROSITE" id="PS00445">
    <property type="entry name" value="FGGY_KINASES_2"/>
    <property type="match status" value="1"/>
</dbReference>
<comment type="pathway">
    <text evidence="1">Polyol metabolism; glycerol degradation via glycerol kinase pathway; sn-glycerol 3-phosphate from glycerol: step 1/1.</text>
</comment>
<reference evidence="13" key="1">
    <citation type="submission" date="2020-05" db="EMBL/GenBank/DDBJ databases">
        <authorList>
            <person name="Chiriac C."/>
            <person name="Salcher M."/>
            <person name="Ghai R."/>
            <person name="Kavagutti S V."/>
        </authorList>
    </citation>
    <scope>NUCLEOTIDE SEQUENCE</scope>
</reference>
<evidence type="ECO:0000256" key="8">
    <source>
        <dbReference type="ARBA" id="ARBA00022840"/>
    </source>
</evidence>
<dbReference type="InterPro" id="IPR005999">
    <property type="entry name" value="Glycerol_kin"/>
</dbReference>
<evidence type="ECO:0000256" key="1">
    <source>
        <dbReference type="ARBA" id="ARBA00005190"/>
    </source>
</evidence>
<evidence type="ECO:0000256" key="4">
    <source>
        <dbReference type="ARBA" id="ARBA00022679"/>
    </source>
</evidence>
<sequence>MSQPSADNAVIITIDAGTTGVRAFAVDLDGHPVGRRYQEFTQYFPQPGWVEHDAAEIWSVTQKVLHELVTELGRTVAAVGITDQRETIVAWNRRTGSPLHAAIVWQDRRTAKRCEELVSQGELPAIRATTGLVLDPYFSASKIEWLLTQGQVSADQDLMLGTIDSWLLWNLTGGAAHLTDPSNASRTMLFDIRSGGWSEDLCELFGVPITALPQVRPSAGLFGTTVASSGLPAGIPITGIVGDQQAALFGQACVHPGMAKNTYGTGSFVLMNVGSTCPEPSEGLLTTVAWTLPERMLSNGTSSNGTSSNGTSSSGLTTQYALEGSIFATGAAVQWLRDGLGIIEEAAEIGPLAASVPDSGGVVLVPAFAGLGSPYWDPYARGTVVGITRGSGRAQFARAVVESMAYQTRDVVDAMTAASGTQLEELRVDGGASVMPLLLQLQADQLGVTVLRSSVAETTALGASYMAGLGAEIWSDLSEVSQHWQADAQVEPSEDSSEANAAYAQWLRAVERSRSWVSS</sequence>
<proteinExistence type="inferred from homology"/>
<evidence type="ECO:0000313" key="13">
    <source>
        <dbReference type="EMBL" id="CAB4739005.1"/>
    </source>
</evidence>
<dbReference type="InterPro" id="IPR000577">
    <property type="entry name" value="Carb_kinase_FGGY"/>
</dbReference>
<evidence type="ECO:0000313" key="14">
    <source>
        <dbReference type="EMBL" id="CAB4893334.1"/>
    </source>
</evidence>